<accession>A0A9D1KQL9</accession>
<dbReference type="EMBL" id="DVLU01000040">
    <property type="protein sequence ID" value="HIT85171.1"/>
    <property type="molecule type" value="Genomic_DNA"/>
</dbReference>
<reference evidence="3" key="1">
    <citation type="submission" date="2020-10" db="EMBL/GenBank/DDBJ databases">
        <authorList>
            <person name="Gilroy R."/>
        </authorList>
    </citation>
    <scope>NUCLEOTIDE SEQUENCE</scope>
    <source>
        <strain evidence="3">CHK181-108</strain>
    </source>
</reference>
<dbReference type="Proteomes" id="UP000824165">
    <property type="component" value="Unassembled WGS sequence"/>
</dbReference>
<feature type="region of interest" description="Disordered" evidence="1">
    <location>
        <begin position="122"/>
        <end position="214"/>
    </location>
</feature>
<evidence type="ECO:0000313" key="4">
    <source>
        <dbReference type="Proteomes" id="UP000824165"/>
    </source>
</evidence>
<name>A0A9D1KQL9_9FIRM</name>
<feature type="compositionally biased region" description="Basic and acidic residues" evidence="1">
    <location>
        <begin position="134"/>
        <end position="150"/>
    </location>
</feature>
<evidence type="ECO:0000256" key="2">
    <source>
        <dbReference type="SAM" id="Phobius"/>
    </source>
</evidence>
<proteinExistence type="predicted"/>
<sequence>MDCENFHKKLAMFENLSDEEKAELKAHAGSCAECSKEYEAYNNMLETVRSLPKLSAPDDFLAKLNERIDAEKPARVKPPGVWTHLRQHSYRYGAVAACLMLVAVIGINSGDLIGRMNGTDSELPVLPPAVGTEKLTDGEEASPKPTEEAKSTQQPAASAAPKVSATHKPLATAIPTSKPKATSRPSSPTLSPKASVSTPVYEPQNDTAQDDTRVFSENNTTAAPKDTEPAAETPDNSGIAVAEAPENTGNSVPDDPSEYSLPDDEPTVMSVNPAAPGDYTRGTEVSNSIQVSAANEARAREIISSYSIASDGDCYSVSSDRMEEFLEAMSNAEIDYSQNCIDDGSGTVTFRLIIS</sequence>
<feature type="transmembrane region" description="Helical" evidence="2">
    <location>
        <begin position="89"/>
        <end position="107"/>
    </location>
</feature>
<evidence type="ECO:0000313" key="3">
    <source>
        <dbReference type="EMBL" id="HIT85171.1"/>
    </source>
</evidence>
<keyword evidence="2" id="KW-0472">Membrane</keyword>
<organism evidence="3 4">
    <name type="scientific">Candidatus Ornithomonoglobus intestinigallinarum</name>
    <dbReference type="NCBI Taxonomy" id="2840894"/>
    <lineage>
        <taxon>Bacteria</taxon>
        <taxon>Bacillati</taxon>
        <taxon>Bacillota</taxon>
        <taxon>Clostridia</taxon>
        <taxon>Candidatus Ornithomonoglobus</taxon>
    </lineage>
</organism>
<dbReference type="AlphaFoldDB" id="A0A9D1KQL9"/>
<evidence type="ECO:0000256" key="1">
    <source>
        <dbReference type="SAM" id="MobiDB-lite"/>
    </source>
</evidence>
<evidence type="ECO:0008006" key="5">
    <source>
        <dbReference type="Google" id="ProtNLM"/>
    </source>
</evidence>
<feature type="region of interest" description="Disordered" evidence="1">
    <location>
        <begin position="240"/>
        <end position="283"/>
    </location>
</feature>
<protein>
    <recommendedName>
        <fullName evidence="5">Zinc-finger domain-containing protein</fullName>
    </recommendedName>
</protein>
<keyword evidence="2" id="KW-1133">Transmembrane helix</keyword>
<comment type="caution">
    <text evidence="3">The sequence shown here is derived from an EMBL/GenBank/DDBJ whole genome shotgun (WGS) entry which is preliminary data.</text>
</comment>
<keyword evidence="2" id="KW-0812">Transmembrane</keyword>
<feature type="compositionally biased region" description="Acidic residues" evidence="1">
    <location>
        <begin position="255"/>
        <end position="266"/>
    </location>
</feature>
<gene>
    <name evidence="3" type="ORF">IAA60_04595</name>
</gene>
<feature type="compositionally biased region" description="Polar residues" evidence="1">
    <location>
        <begin position="179"/>
        <end position="198"/>
    </location>
</feature>
<reference evidence="3" key="2">
    <citation type="journal article" date="2021" name="PeerJ">
        <title>Extensive microbial diversity within the chicken gut microbiome revealed by metagenomics and culture.</title>
        <authorList>
            <person name="Gilroy R."/>
            <person name="Ravi A."/>
            <person name="Getino M."/>
            <person name="Pursley I."/>
            <person name="Horton D.L."/>
            <person name="Alikhan N.F."/>
            <person name="Baker D."/>
            <person name="Gharbi K."/>
            <person name="Hall N."/>
            <person name="Watson M."/>
            <person name="Adriaenssens E.M."/>
            <person name="Foster-Nyarko E."/>
            <person name="Jarju S."/>
            <person name="Secka A."/>
            <person name="Antonio M."/>
            <person name="Oren A."/>
            <person name="Chaudhuri R.R."/>
            <person name="La Ragione R."/>
            <person name="Hildebrand F."/>
            <person name="Pallen M.J."/>
        </authorList>
    </citation>
    <scope>NUCLEOTIDE SEQUENCE</scope>
    <source>
        <strain evidence="3">CHK181-108</strain>
    </source>
</reference>